<dbReference type="Proteomes" id="UP001177021">
    <property type="component" value="Unassembled WGS sequence"/>
</dbReference>
<accession>A0ACB0JPV9</accession>
<reference evidence="1" key="1">
    <citation type="submission" date="2023-10" db="EMBL/GenBank/DDBJ databases">
        <authorList>
            <person name="Rodriguez Cubillos JULIANA M."/>
            <person name="De Vega J."/>
        </authorList>
    </citation>
    <scope>NUCLEOTIDE SEQUENCE</scope>
</reference>
<protein>
    <submittedName>
        <fullName evidence="1">Uncharacterized protein</fullName>
    </submittedName>
</protein>
<keyword evidence="2" id="KW-1185">Reference proteome</keyword>
<organism evidence="1 2">
    <name type="scientific">Trifolium pratense</name>
    <name type="common">Red clover</name>
    <dbReference type="NCBI Taxonomy" id="57577"/>
    <lineage>
        <taxon>Eukaryota</taxon>
        <taxon>Viridiplantae</taxon>
        <taxon>Streptophyta</taxon>
        <taxon>Embryophyta</taxon>
        <taxon>Tracheophyta</taxon>
        <taxon>Spermatophyta</taxon>
        <taxon>Magnoliopsida</taxon>
        <taxon>eudicotyledons</taxon>
        <taxon>Gunneridae</taxon>
        <taxon>Pentapetalae</taxon>
        <taxon>rosids</taxon>
        <taxon>fabids</taxon>
        <taxon>Fabales</taxon>
        <taxon>Fabaceae</taxon>
        <taxon>Papilionoideae</taxon>
        <taxon>50 kb inversion clade</taxon>
        <taxon>NPAAA clade</taxon>
        <taxon>Hologalegina</taxon>
        <taxon>IRL clade</taxon>
        <taxon>Trifolieae</taxon>
        <taxon>Trifolium</taxon>
    </lineage>
</organism>
<gene>
    <name evidence="1" type="ORF">MILVUS5_LOCUS14346</name>
</gene>
<name>A0ACB0JPV9_TRIPR</name>
<comment type="caution">
    <text evidence="1">The sequence shown here is derived from an EMBL/GenBank/DDBJ whole genome shotgun (WGS) entry which is preliminary data.</text>
</comment>
<dbReference type="EMBL" id="CASHSV030000076">
    <property type="protein sequence ID" value="CAJ2645452.1"/>
    <property type="molecule type" value="Genomic_DNA"/>
</dbReference>
<evidence type="ECO:0000313" key="2">
    <source>
        <dbReference type="Proteomes" id="UP001177021"/>
    </source>
</evidence>
<evidence type="ECO:0000313" key="1">
    <source>
        <dbReference type="EMBL" id="CAJ2645452.1"/>
    </source>
</evidence>
<proteinExistence type="predicted"/>
<sequence>MGIGSPVCIYCGDTTESILHIMRDCPLAMTVWIHVVPVHVRDKFFQSDDLQHWLALNLWSEDDGKLGVGWNNYWAMACHLLWTWRNKEFHDGNFIRPLRPHSYIFQRTKEYLDVEKASRLVFDKVKEVVQIQWKPPSSGWIKLNTDGSCSNDGIIGCGGVLRGSEGEWLGGYAKFIGVGNTFIAELWGVLEGLKHAKSLNFRAVELNIDSLAVVQAISEAGRGSHRGSALVHKIRQLLEME</sequence>